<dbReference type="AlphaFoldDB" id="A0A0F3L1F1"/>
<keyword evidence="2" id="KW-1185">Reference proteome</keyword>
<sequence>MRVGGIYRDDQCVVPCVWRAASWWERARGLLGRPALRQGEGLLIEPCASVHTFWMGYPIDLAFLDADDRVVRTCTGVLPWRARASRGACKTLELPVGALEALSLAPGDQCTWQAS</sequence>
<dbReference type="PATRIC" id="fig|345309.4.peg.63"/>
<comment type="caution">
    <text evidence="1">The sequence shown here is derived from an EMBL/GenBank/DDBJ whole genome shotgun (WGS) entry which is preliminary data.</text>
</comment>
<dbReference type="Gene3D" id="2.60.120.1140">
    <property type="entry name" value="Protein of unknown function DUF192"/>
    <property type="match status" value="1"/>
</dbReference>
<protein>
    <recommendedName>
        <fullName evidence="3">DUF192 domain-containing protein</fullName>
    </recommendedName>
</protein>
<reference evidence="1 2" key="1">
    <citation type="submission" date="2015-03" db="EMBL/GenBank/DDBJ databases">
        <title>Draft genome sequence of Luteibacter yeojuensis strain SU11.</title>
        <authorList>
            <person name="Sulaiman J."/>
            <person name="Priya K."/>
            <person name="Chan K.-G."/>
        </authorList>
    </citation>
    <scope>NUCLEOTIDE SEQUENCE [LARGE SCALE GENOMIC DNA]</scope>
    <source>
        <strain evidence="1 2">SU11</strain>
    </source>
</reference>
<dbReference type="EMBL" id="JZRB01000001">
    <property type="protein sequence ID" value="KJV37298.1"/>
    <property type="molecule type" value="Genomic_DNA"/>
</dbReference>
<dbReference type="Pfam" id="PF02643">
    <property type="entry name" value="DUF192"/>
    <property type="match status" value="1"/>
</dbReference>
<dbReference type="Proteomes" id="UP000033651">
    <property type="component" value="Unassembled WGS sequence"/>
</dbReference>
<dbReference type="OrthoDB" id="9813379at2"/>
<gene>
    <name evidence="1" type="ORF">VI08_00310</name>
</gene>
<name>A0A0F3L1F1_9GAMM</name>
<dbReference type="InterPro" id="IPR003795">
    <property type="entry name" value="DUF192"/>
</dbReference>
<organism evidence="1 2">
    <name type="scientific">Luteibacter yeojuensis</name>
    <dbReference type="NCBI Taxonomy" id="345309"/>
    <lineage>
        <taxon>Bacteria</taxon>
        <taxon>Pseudomonadati</taxon>
        <taxon>Pseudomonadota</taxon>
        <taxon>Gammaproteobacteria</taxon>
        <taxon>Lysobacterales</taxon>
        <taxon>Rhodanobacteraceae</taxon>
        <taxon>Luteibacter</taxon>
    </lineage>
</organism>
<proteinExistence type="predicted"/>
<evidence type="ECO:0000313" key="1">
    <source>
        <dbReference type="EMBL" id="KJV37298.1"/>
    </source>
</evidence>
<evidence type="ECO:0008006" key="3">
    <source>
        <dbReference type="Google" id="ProtNLM"/>
    </source>
</evidence>
<accession>A0A0F3L1F1</accession>
<evidence type="ECO:0000313" key="2">
    <source>
        <dbReference type="Proteomes" id="UP000033651"/>
    </source>
</evidence>
<dbReference type="RefSeq" id="WP_045827536.1">
    <property type="nucleotide sequence ID" value="NZ_JZRB01000001.1"/>
</dbReference>
<dbReference type="InterPro" id="IPR038695">
    <property type="entry name" value="Saro_0823-like_sf"/>
</dbReference>